<feature type="active site" description="For ring-opening step" evidence="2">
    <location>
        <position position="136"/>
    </location>
</feature>
<comment type="caution">
    <text evidence="2">Lacks conserved residue(s) required for the propagation of feature annotation.</text>
</comment>
<feature type="site" description="Part of the allosteric site" evidence="2">
    <location>
        <position position="153"/>
    </location>
</feature>
<dbReference type="GO" id="GO:0005737">
    <property type="term" value="C:cytoplasm"/>
    <property type="evidence" value="ECO:0007669"/>
    <property type="project" value="TreeGrafter"/>
</dbReference>
<feature type="site" description="Part of the allosteric site" evidence="2">
    <location>
        <position position="155"/>
    </location>
</feature>
<feature type="domain" description="Glucosamine/galactosamine-6-phosphate isomerase" evidence="3">
    <location>
        <begin position="11"/>
        <end position="230"/>
    </location>
</feature>
<dbReference type="UniPathway" id="UPA00629">
    <property type="reaction ID" value="UER00684"/>
</dbReference>
<evidence type="ECO:0000259" key="3">
    <source>
        <dbReference type="Pfam" id="PF01182"/>
    </source>
</evidence>
<comment type="pathway">
    <text evidence="2">Amino-sugar metabolism; N-acetylneuraminate degradation; D-fructose 6-phosphate from N-acetylneuraminate: step 5/5.</text>
</comment>
<comment type="function">
    <text evidence="2">Catalyzes the reversible isomerization-deamination of glucosamine 6-phosphate (GlcN6P) to form fructose 6-phosphate (Fru6P) and ammonium ion.</text>
</comment>
<proteinExistence type="inferred from homology"/>
<reference evidence="4 5" key="1">
    <citation type="submission" date="2019-08" db="EMBL/GenBank/DDBJ databases">
        <authorList>
            <person name="Ye J."/>
        </authorList>
    </citation>
    <scope>NUCLEOTIDE SEQUENCE [LARGE SCALE GENOMIC DNA]</scope>
    <source>
        <strain evidence="4 5">TK008</strain>
    </source>
</reference>
<dbReference type="SUPFAM" id="SSF100950">
    <property type="entry name" value="NagB/RpiA/CoA transferase-like"/>
    <property type="match status" value="1"/>
</dbReference>
<keyword evidence="2" id="KW-0021">Allosteric enzyme</keyword>
<dbReference type="Gene3D" id="3.40.50.1360">
    <property type="match status" value="1"/>
</dbReference>
<accession>A0A5C6S3V8</accession>
<dbReference type="InterPro" id="IPR018321">
    <property type="entry name" value="Glucosamine6P_isomerase_CS"/>
</dbReference>
<evidence type="ECO:0000256" key="2">
    <source>
        <dbReference type="HAMAP-Rule" id="MF_01241"/>
    </source>
</evidence>
<organism evidence="4 5">
    <name type="scientific">Paracoccus aurantiacus</name>
    <dbReference type="NCBI Taxonomy" id="2599412"/>
    <lineage>
        <taxon>Bacteria</taxon>
        <taxon>Pseudomonadati</taxon>
        <taxon>Pseudomonadota</taxon>
        <taxon>Alphaproteobacteria</taxon>
        <taxon>Rhodobacterales</taxon>
        <taxon>Paracoccaceae</taxon>
        <taxon>Paracoccus</taxon>
    </lineage>
</organism>
<dbReference type="RefSeq" id="WP_147097958.1">
    <property type="nucleotide sequence ID" value="NZ_JBHUFH010000011.1"/>
</dbReference>
<keyword evidence="1 2" id="KW-0378">Hydrolase</keyword>
<dbReference type="GO" id="GO:0005975">
    <property type="term" value="P:carbohydrate metabolic process"/>
    <property type="evidence" value="ECO:0007669"/>
    <property type="project" value="InterPro"/>
</dbReference>
<dbReference type="InterPro" id="IPR037171">
    <property type="entry name" value="NagB/RpiA_transferase-like"/>
</dbReference>
<dbReference type="PANTHER" id="PTHR11280">
    <property type="entry name" value="GLUCOSAMINE-6-PHOSPHATE ISOMERASE"/>
    <property type="match status" value="1"/>
</dbReference>
<feature type="site" description="Part of the allosteric site" evidence="2">
    <location>
        <position position="146"/>
    </location>
</feature>
<dbReference type="Pfam" id="PF01182">
    <property type="entry name" value="Glucosamine_iso"/>
    <property type="match status" value="1"/>
</dbReference>
<keyword evidence="2" id="KW-0119">Carbohydrate metabolism</keyword>
<evidence type="ECO:0000313" key="5">
    <source>
        <dbReference type="Proteomes" id="UP000321562"/>
    </source>
</evidence>
<dbReference type="InterPro" id="IPR004547">
    <property type="entry name" value="Glucosamine6P_isomerase"/>
</dbReference>
<feature type="active site" description="For ring-opening step" evidence="2">
    <location>
        <position position="143"/>
    </location>
</feature>
<dbReference type="PANTHER" id="PTHR11280:SF5">
    <property type="entry name" value="GLUCOSAMINE-6-PHOSPHATE ISOMERASE"/>
    <property type="match status" value="1"/>
</dbReference>
<dbReference type="PROSITE" id="PS01161">
    <property type="entry name" value="GLC_GALNAC_ISOMERASE"/>
    <property type="match status" value="1"/>
</dbReference>
<dbReference type="CDD" id="cd01399">
    <property type="entry name" value="GlcN6P_deaminase"/>
    <property type="match status" value="1"/>
</dbReference>
<protein>
    <recommendedName>
        <fullName evidence="2">Glucosamine-6-phosphate deaminase</fullName>
        <ecNumber evidence="2">3.5.99.6</ecNumber>
    </recommendedName>
    <alternativeName>
        <fullName evidence="2">GlcN6P deaminase</fullName>
        <shortName evidence="2">GNPDA</shortName>
    </alternativeName>
    <alternativeName>
        <fullName evidence="2">Glucosamine-6-phosphate isomerase</fullName>
    </alternativeName>
</protein>
<dbReference type="InterPro" id="IPR006148">
    <property type="entry name" value="Glc/Gal-6P_isomerase"/>
</dbReference>
<evidence type="ECO:0000313" key="4">
    <source>
        <dbReference type="EMBL" id="TXB69290.1"/>
    </source>
</evidence>
<sequence>MKVLIHEDRAEAVNHAADLIAARLRSRPETVLGLATGGTMEAVYTRLIDAHRAGRVSFADARSFNLDEYVGLAPDHACSYWRYMREQLFDHVDFPVGATMLPRGDAPDPEAEAAAYEQAILDAGDIGFQLLGLGKNGHIGFNEPTSSLCSLTRIKTLTRSTRDANARFFDDPEQVPRLAITMGIGTILRAGEVVLLAYGDDKADAAAAMIEGPVSAVCPASALQMHRKATVILDGAAASRLKLRDYYAEVHPGGRERAI</sequence>
<keyword evidence="5" id="KW-1185">Reference proteome</keyword>
<gene>
    <name evidence="2 4" type="primary">nagB</name>
    <name evidence="4" type="ORF">FQV27_10050</name>
</gene>
<feature type="site" description="Part of the allosteric site" evidence="2">
    <location>
        <position position="156"/>
    </location>
</feature>
<feature type="active site" description="Proton acceptor; for enolization step" evidence="2">
    <location>
        <position position="67"/>
    </location>
</feature>
<dbReference type="Proteomes" id="UP000321562">
    <property type="component" value="Unassembled WGS sequence"/>
</dbReference>
<evidence type="ECO:0000256" key="1">
    <source>
        <dbReference type="ARBA" id="ARBA00022801"/>
    </source>
</evidence>
<name>A0A5C6S3V8_9RHOB</name>
<dbReference type="NCBIfam" id="TIGR00502">
    <property type="entry name" value="nagB"/>
    <property type="match status" value="1"/>
</dbReference>
<comment type="activity regulation">
    <text evidence="2">Allosterically activated by N-acetylglucosamine 6-phosphate (GlcNAc6P).</text>
</comment>
<comment type="catalytic activity">
    <reaction evidence="2">
        <text>alpha-D-glucosamine 6-phosphate + H2O = beta-D-fructose 6-phosphate + NH4(+)</text>
        <dbReference type="Rhea" id="RHEA:12172"/>
        <dbReference type="ChEBI" id="CHEBI:15377"/>
        <dbReference type="ChEBI" id="CHEBI:28938"/>
        <dbReference type="ChEBI" id="CHEBI:57634"/>
        <dbReference type="ChEBI" id="CHEBI:75989"/>
        <dbReference type="EC" id="3.5.99.6"/>
    </reaction>
</comment>
<dbReference type="GO" id="GO:0019262">
    <property type="term" value="P:N-acetylneuraminate catabolic process"/>
    <property type="evidence" value="ECO:0007669"/>
    <property type="project" value="UniProtKB-UniRule"/>
</dbReference>
<dbReference type="HAMAP" id="MF_01241">
    <property type="entry name" value="GlcN6P_deamin"/>
    <property type="match status" value="1"/>
</dbReference>
<dbReference type="AlphaFoldDB" id="A0A5C6S3V8"/>
<dbReference type="GO" id="GO:0004342">
    <property type="term" value="F:glucosamine-6-phosphate deaminase activity"/>
    <property type="evidence" value="ECO:0007669"/>
    <property type="project" value="UniProtKB-UniRule"/>
</dbReference>
<dbReference type="GO" id="GO:0006043">
    <property type="term" value="P:glucosamine catabolic process"/>
    <property type="evidence" value="ECO:0007669"/>
    <property type="project" value="TreeGrafter"/>
</dbReference>
<feature type="active site" description="Proton acceptor; for ring-opening step" evidence="2">
    <location>
        <position position="138"/>
    </location>
</feature>
<dbReference type="GO" id="GO:0042802">
    <property type="term" value="F:identical protein binding"/>
    <property type="evidence" value="ECO:0007669"/>
    <property type="project" value="TreeGrafter"/>
</dbReference>
<comment type="caution">
    <text evidence="4">The sequence shown here is derived from an EMBL/GenBank/DDBJ whole genome shotgun (WGS) entry which is preliminary data.</text>
</comment>
<dbReference type="GO" id="GO:0006046">
    <property type="term" value="P:N-acetylglucosamine catabolic process"/>
    <property type="evidence" value="ECO:0007669"/>
    <property type="project" value="UniProtKB-UniRule"/>
</dbReference>
<dbReference type="OrthoDB" id="9791139at2"/>
<dbReference type="EMBL" id="VOPL01000003">
    <property type="protein sequence ID" value="TXB69290.1"/>
    <property type="molecule type" value="Genomic_DNA"/>
</dbReference>
<dbReference type="EC" id="3.5.99.6" evidence="2"/>
<comment type="similarity">
    <text evidence="2">Belongs to the glucosamine/galactosamine-6-phosphate isomerase family. NagB subfamily.</text>
</comment>